<protein>
    <submittedName>
        <fullName evidence="3">DUF4124 domain-containing protein</fullName>
    </submittedName>
</protein>
<feature type="chain" id="PRO_5046716489" evidence="1">
    <location>
        <begin position="21"/>
        <end position="154"/>
    </location>
</feature>
<feature type="signal peptide" evidence="1">
    <location>
        <begin position="1"/>
        <end position="20"/>
    </location>
</feature>
<dbReference type="EMBL" id="JBIGHV010000003">
    <property type="protein sequence ID" value="MFG6429801.1"/>
    <property type="molecule type" value="Genomic_DNA"/>
</dbReference>
<feature type="domain" description="DUF4124" evidence="2">
    <location>
        <begin position="24"/>
        <end position="53"/>
    </location>
</feature>
<evidence type="ECO:0000256" key="1">
    <source>
        <dbReference type="SAM" id="SignalP"/>
    </source>
</evidence>
<accession>A0ABW7EZK5</accession>
<name>A0ABW7EZK5_9BURK</name>
<keyword evidence="1" id="KW-0732">Signal</keyword>
<dbReference type="Pfam" id="PF13511">
    <property type="entry name" value="DUF4124"/>
    <property type="match status" value="1"/>
</dbReference>
<reference evidence="3 4" key="1">
    <citation type="submission" date="2024-08" db="EMBL/GenBank/DDBJ databases">
        <authorList>
            <person name="Lu H."/>
        </authorList>
    </citation>
    <scope>NUCLEOTIDE SEQUENCE [LARGE SCALE GENOMIC DNA]</scope>
    <source>
        <strain evidence="3 4">LYH14W</strain>
    </source>
</reference>
<gene>
    <name evidence="3" type="ORF">ACG00Y_07770</name>
</gene>
<evidence type="ECO:0000313" key="3">
    <source>
        <dbReference type="EMBL" id="MFG6429801.1"/>
    </source>
</evidence>
<sequence length="154" mass="17029">MRTYCVVILIAAGLSGAANAQRLPATSRTVFKCEAAGKVVYSDEPCPAAKRLEIEPTRGLTTTGKEGKGADVRHEIHREQLAEAVRPITGMNATQYEVARKRVYLAPEVRRECARLDASMASSEARERAANGRELAEVQSDLLRQRNRFKELKC</sequence>
<evidence type="ECO:0000313" key="4">
    <source>
        <dbReference type="Proteomes" id="UP001606210"/>
    </source>
</evidence>
<comment type="caution">
    <text evidence="3">The sequence shown here is derived from an EMBL/GenBank/DDBJ whole genome shotgun (WGS) entry which is preliminary data.</text>
</comment>
<proteinExistence type="predicted"/>
<dbReference type="InterPro" id="IPR025392">
    <property type="entry name" value="DUF4124"/>
</dbReference>
<dbReference type="Proteomes" id="UP001606210">
    <property type="component" value="Unassembled WGS sequence"/>
</dbReference>
<keyword evidence="4" id="KW-1185">Reference proteome</keyword>
<evidence type="ECO:0000259" key="2">
    <source>
        <dbReference type="Pfam" id="PF13511"/>
    </source>
</evidence>
<organism evidence="3 4">
    <name type="scientific">Pelomonas parva</name>
    <dbReference type="NCBI Taxonomy" id="3299032"/>
    <lineage>
        <taxon>Bacteria</taxon>
        <taxon>Pseudomonadati</taxon>
        <taxon>Pseudomonadota</taxon>
        <taxon>Betaproteobacteria</taxon>
        <taxon>Burkholderiales</taxon>
        <taxon>Sphaerotilaceae</taxon>
        <taxon>Roseateles</taxon>
    </lineage>
</organism>